<reference evidence="17" key="2">
    <citation type="submission" date="2020-09" db="EMBL/GenBank/DDBJ databases">
        <authorList>
            <person name="Sun Q."/>
            <person name="Zhou Y."/>
        </authorList>
    </citation>
    <scope>NUCLEOTIDE SEQUENCE</scope>
    <source>
        <strain evidence="17">CGMCC 1.12214</strain>
    </source>
</reference>
<evidence type="ECO:0000256" key="5">
    <source>
        <dbReference type="ARBA" id="ARBA00011558"/>
    </source>
</evidence>
<comment type="caution">
    <text evidence="17">The sequence shown here is derived from an EMBL/GenBank/DDBJ whole genome shotgun (WGS) entry which is preliminary data.</text>
</comment>
<keyword evidence="15 16" id="KW-0472">Membrane</keyword>
<proteinExistence type="predicted"/>
<evidence type="ECO:0000256" key="12">
    <source>
        <dbReference type="ARBA" id="ARBA00022982"/>
    </source>
</evidence>
<evidence type="ECO:0000256" key="15">
    <source>
        <dbReference type="ARBA" id="ARBA00023136"/>
    </source>
</evidence>
<feature type="transmembrane region" description="Helical" evidence="16">
    <location>
        <begin position="104"/>
        <end position="126"/>
    </location>
</feature>
<evidence type="ECO:0000256" key="2">
    <source>
        <dbReference type="ARBA" id="ARBA00004050"/>
    </source>
</evidence>
<dbReference type="InterPro" id="IPR014312">
    <property type="entry name" value="Succ_DH_anchor"/>
</dbReference>
<evidence type="ECO:0000256" key="7">
    <source>
        <dbReference type="ARBA" id="ARBA00022448"/>
    </source>
</evidence>
<feature type="transmembrane region" description="Helical" evidence="16">
    <location>
        <begin position="65"/>
        <end position="84"/>
    </location>
</feature>
<dbReference type="GO" id="GO:0006099">
    <property type="term" value="P:tricarboxylic acid cycle"/>
    <property type="evidence" value="ECO:0007669"/>
    <property type="project" value="UniProtKB-KW"/>
</dbReference>
<comment type="cofactor">
    <cofactor evidence="1">
        <name>heme</name>
        <dbReference type="ChEBI" id="CHEBI:30413"/>
    </cofactor>
</comment>
<sequence length="132" mass="14266">MSVFGKFSIQTPYKRVHGLGSAGAGTEHFWKQRVTAVALIPLTLVFVVVVILAAGKDYDAARRLLGNPFVALMMLLFVGAGVSHMRIGMQVIIEDYVHEDVPKIALLVLNTFFSIATGLACAFAILKLSFGV</sequence>
<evidence type="ECO:0000256" key="8">
    <source>
        <dbReference type="ARBA" id="ARBA00022532"/>
    </source>
</evidence>
<evidence type="ECO:0000256" key="6">
    <source>
        <dbReference type="ARBA" id="ARBA00019425"/>
    </source>
</evidence>
<dbReference type="CDD" id="cd03495">
    <property type="entry name" value="SQR_TypeC_SdhD_like"/>
    <property type="match status" value="1"/>
</dbReference>
<evidence type="ECO:0000256" key="16">
    <source>
        <dbReference type="SAM" id="Phobius"/>
    </source>
</evidence>
<evidence type="ECO:0000256" key="4">
    <source>
        <dbReference type="ARBA" id="ARBA00005163"/>
    </source>
</evidence>
<dbReference type="Pfam" id="PF01127">
    <property type="entry name" value="Sdh_cyt"/>
    <property type="match status" value="1"/>
</dbReference>
<comment type="function">
    <text evidence="2">Membrane-anchoring subunit of succinate dehydrogenase (SDH).</text>
</comment>
<comment type="pathway">
    <text evidence="4">Carbohydrate metabolism; tricarboxylic acid cycle.</text>
</comment>
<dbReference type="GO" id="GO:0020037">
    <property type="term" value="F:heme binding"/>
    <property type="evidence" value="ECO:0007669"/>
    <property type="project" value="InterPro"/>
</dbReference>
<evidence type="ECO:0000256" key="10">
    <source>
        <dbReference type="ARBA" id="ARBA00022692"/>
    </source>
</evidence>
<organism evidence="17 18">
    <name type="scientific">Alsobacter metallidurans</name>
    <dbReference type="NCBI Taxonomy" id="340221"/>
    <lineage>
        <taxon>Bacteria</taxon>
        <taxon>Pseudomonadati</taxon>
        <taxon>Pseudomonadota</taxon>
        <taxon>Alphaproteobacteria</taxon>
        <taxon>Hyphomicrobiales</taxon>
        <taxon>Alsobacteraceae</taxon>
        <taxon>Alsobacter</taxon>
    </lineage>
</organism>
<keyword evidence="9" id="KW-0349">Heme</keyword>
<evidence type="ECO:0000256" key="13">
    <source>
        <dbReference type="ARBA" id="ARBA00022989"/>
    </source>
</evidence>
<feature type="transmembrane region" description="Helical" evidence="16">
    <location>
        <begin position="34"/>
        <end position="53"/>
    </location>
</feature>
<name>A0A917IBY7_9HYPH</name>
<reference evidence="17" key="1">
    <citation type="journal article" date="2014" name="Int. J. Syst. Evol. Microbiol.">
        <title>Complete genome sequence of Corynebacterium casei LMG S-19264T (=DSM 44701T), isolated from a smear-ripened cheese.</title>
        <authorList>
            <consortium name="US DOE Joint Genome Institute (JGI-PGF)"/>
            <person name="Walter F."/>
            <person name="Albersmeier A."/>
            <person name="Kalinowski J."/>
            <person name="Ruckert C."/>
        </authorList>
    </citation>
    <scope>NUCLEOTIDE SEQUENCE</scope>
    <source>
        <strain evidence="17">CGMCC 1.12214</strain>
    </source>
</reference>
<dbReference type="Gene3D" id="1.20.1300.10">
    <property type="entry name" value="Fumarate reductase/succinate dehydrogenase, transmembrane subunit"/>
    <property type="match status" value="1"/>
</dbReference>
<keyword evidence="10 16" id="KW-0812">Transmembrane</keyword>
<gene>
    <name evidence="17" type="ORF">GCM10007036_44850</name>
</gene>
<evidence type="ECO:0000313" key="18">
    <source>
        <dbReference type="Proteomes" id="UP000603912"/>
    </source>
</evidence>
<accession>A0A917IBY7</accession>
<evidence type="ECO:0000256" key="11">
    <source>
        <dbReference type="ARBA" id="ARBA00022723"/>
    </source>
</evidence>
<dbReference type="SUPFAM" id="SSF81343">
    <property type="entry name" value="Fumarate reductase respiratory complex transmembrane subunits"/>
    <property type="match status" value="1"/>
</dbReference>
<evidence type="ECO:0000256" key="3">
    <source>
        <dbReference type="ARBA" id="ARBA00004141"/>
    </source>
</evidence>
<dbReference type="InterPro" id="IPR034804">
    <property type="entry name" value="SQR/QFR_C/D"/>
</dbReference>
<protein>
    <recommendedName>
        <fullName evidence="6">Succinate dehydrogenase hydrophobic membrane anchor subunit</fullName>
    </recommendedName>
</protein>
<evidence type="ECO:0000256" key="14">
    <source>
        <dbReference type="ARBA" id="ARBA00023004"/>
    </source>
</evidence>
<comment type="subunit">
    <text evidence="5">Part of an enzyme complex containing four subunits: a flavoprotein, an iron-sulfur protein, plus two membrane-anchoring proteins, SdhC and SdhD.</text>
</comment>
<keyword evidence="8" id="KW-0816">Tricarboxylic acid cycle</keyword>
<keyword evidence="14" id="KW-0408">Iron</keyword>
<dbReference type="AlphaFoldDB" id="A0A917IBY7"/>
<keyword evidence="12" id="KW-0249">Electron transport</keyword>
<evidence type="ECO:0000256" key="1">
    <source>
        <dbReference type="ARBA" id="ARBA00001971"/>
    </source>
</evidence>
<dbReference type="GO" id="GO:0046872">
    <property type="term" value="F:metal ion binding"/>
    <property type="evidence" value="ECO:0007669"/>
    <property type="project" value="UniProtKB-KW"/>
</dbReference>
<keyword evidence="13 16" id="KW-1133">Transmembrane helix</keyword>
<comment type="subcellular location">
    <subcellularLocation>
        <location evidence="3">Membrane</location>
        <topology evidence="3">Multi-pass membrane protein</topology>
    </subcellularLocation>
</comment>
<keyword evidence="11" id="KW-0479">Metal-binding</keyword>
<keyword evidence="18" id="KW-1185">Reference proteome</keyword>
<evidence type="ECO:0000313" key="17">
    <source>
        <dbReference type="EMBL" id="GGH32730.1"/>
    </source>
</evidence>
<dbReference type="EMBL" id="BMES01000003">
    <property type="protein sequence ID" value="GGH32730.1"/>
    <property type="molecule type" value="Genomic_DNA"/>
</dbReference>
<dbReference type="GO" id="GO:0016020">
    <property type="term" value="C:membrane"/>
    <property type="evidence" value="ECO:0007669"/>
    <property type="project" value="UniProtKB-SubCell"/>
</dbReference>
<keyword evidence="7" id="KW-0813">Transport</keyword>
<evidence type="ECO:0000256" key="9">
    <source>
        <dbReference type="ARBA" id="ARBA00022617"/>
    </source>
</evidence>
<dbReference type="RefSeq" id="WP_188520036.1">
    <property type="nucleotide sequence ID" value="NZ_BMES01000003.1"/>
</dbReference>
<dbReference type="NCBIfam" id="TIGR02968">
    <property type="entry name" value="succ_dehyd_anc"/>
    <property type="match status" value="1"/>
</dbReference>
<dbReference type="InterPro" id="IPR000701">
    <property type="entry name" value="SuccDH_FuR_B_TM-su"/>
</dbReference>
<dbReference type="Proteomes" id="UP000603912">
    <property type="component" value="Unassembled WGS sequence"/>
</dbReference>